<dbReference type="InterPro" id="IPR020904">
    <property type="entry name" value="Sc_DH/Rdtase_CS"/>
</dbReference>
<dbReference type="PANTHER" id="PTHR43943:SF2">
    <property type="entry name" value="DEHYDROGENASE_REDUCTASE 4"/>
    <property type="match status" value="1"/>
</dbReference>
<dbReference type="Gene3D" id="3.40.50.720">
    <property type="entry name" value="NAD(P)-binding Rossmann-like Domain"/>
    <property type="match status" value="1"/>
</dbReference>
<dbReference type="NCBIfam" id="NF005559">
    <property type="entry name" value="PRK07231.1"/>
    <property type="match status" value="1"/>
</dbReference>
<dbReference type="InterPro" id="IPR002347">
    <property type="entry name" value="SDR_fam"/>
</dbReference>
<dbReference type="EMBL" id="CAFBPQ010000002">
    <property type="protein sequence ID" value="CAB5013361.1"/>
    <property type="molecule type" value="Genomic_DNA"/>
</dbReference>
<reference evidence="3" key="1">
    <citation type="submission" date="2020-05" db="EMBL/GenBank/DDBJ databases">
        <authorList>
            <person name="Chiriac C."/>
            <person name="Salcher M."/>
            <person name="Ghai R."/>
            <person name="Kavagutti S V."/>
        </authorList>
    </citation>
    <scope>NUCLEOTIDE SEQUENCE</scope>
</reference>
<evidence type="ECO:0000313" key="5">
    <source>
        <dbReference type="EMBL" id="CAB5013361.1"/>
    </source>
</evidence>
<name>A0A6J7FRL9_9ZZZZ</name>
<dbReference type="EMBL" id="CAEZYK010000043">
    <property type="protein sequence ID" value="CAB4724433.1"/>
    <property type="molecule type" value="Genomic_DNA"/>
</dbReference>
<sequence length="254" mass="26463">MIDPKSALSLKGRVALITGGTRGIGRAIAEAYVVAGANVCVLARKSDELKETKTALEEMGGEVLTVEGSAGSPEVLETAVNETISLFGRLDILVNNAATNPAFGPMIETEPSKVRKVLEVNLEGALLLSQIAWAQYMNENGGSIINIASVGGISPAPYIGIYNASKAAVIHMTRQLALELGPKVRVNAIAPGLVKTDMARALWENDEEGIGARHPAGRIGVPDDIAGAALFLASSMSDWITGSIFVLDGGLSLT</sequence>
<dbReference type="FunFam" id="3.40.50.720:FF:000084">
    <property type="entry name" value="Short-chain dehydrogenase reductase"/>
    <property type="match status" value="1"/>
</dbReference>
<dbReference type="PRINTS" id="PR00080">
    <property type="entry name" value="SDRFAMILY"/>
</dbReference>
<evidence type="ECO:0000313" key="4">
    <source>
        <dbReference type="EMBL" id="CAB4972522.1"/>
    </source>
</evidence>
<organism evidence="3">
    <name type="scientific">freshwater metagenome</name>
    <dbReference type="NCBI Taxonomy" id="449393"/>
    <lineage>
        <taxon>unclassified sequences</taxon>
        <taxon>metagenomes</taxon>
        <taxon>ecological metagenomes</taxon>
    </lineage>
</organism>
<dbReference type="CDD" id="cd05233">
    <property type="entry name" value="SDR_c"/>
    <property type="match status" value="1"/>
</dbReference>
<dbReference type="SUPFAM" id="SSF51735">
    <property type="entry name" value="NAD(P)-binding Rossmann-fold domains"/>
    <property type="match status" value="1"/>
</dbReference>
<evidence type="ECO:0000313" key="2">
    <source>
        <dbReference type="EMBL" id="CAB4724433.1"/>
    </source>
</evidence>
<dbReference type="AlphaFoldDB" id="A0A6J7FRL9"/>
<evidence type="ECO:0000313" key="3">
    <source>
        <dbReference type="EMBL" id="CAB4895450.1"/>
    </source>
</evidence>
<accession>A0A6J7FRL9</accession>
<dbReference type="Pfam" id="PF13561">
    <property type="entry name" value="adh_short_C2"/>
    <property type="match status" value="1"/>
</dbReference>
<gene>
    <name evidence="2" type="ORF">UFOPK2683_00874</name>
    <name evidence="3" type="ORF">UFOPK3605_00169</name>
    <name evidence="4" type="ORF">UFOPK3897_00560</name>
    <name evidence="5" type="ORF">UFOPK4121_00181</name>
</gene>
<dbReference type="PROSITE" id="PS00061">
    <property type="entry name" value="ADH_SHORT"/>
    <property type="match status" value="1"/>
</dbReference>
<comment type="similarity">
    <text evidence="1">Belongs to the short-chain dehydrogenases/reductases (SDR) family.</text>
</comment>
<dbReference type="PRINTS" id="PR00081">
    <property type="entry name" value="GDHRDH"/>
</dbReference>
<protein>
    <submittedName>
        <fullName evidence="3">Unannotated protein</fullName>
    </submittedName>
</protein>
<proteinExistence type="inferred from homology"/>
<dbReference type="InterPro" id="IPR036291">
    <property type="entry name" value="NAD(P)-bd_dom_sf"/>
</dbReference>
<dbReference type="EMBL" id="CAFBOF010000007">
    <property type="protein sequence ID" value="CAB4972522.1"/>
    <property type="molecule type" value="Genomic_DNA"/>
</dbReference>
<evidence type="ECO:0000256" key="1">
    <source>
        <dbReference type="ARBA" id="ARBA00006484"/>
    </source>
</evidence>
<dbReference type="PANTHER" id="PTHR43943">
    <property type="entry name" value="DEHYDROGENASE/REDUCTASE (SDR FAMILY) MEMBER 4"/>
    <property type="match status" value="1"/>
</dbReference>
<dbReference type="EMBL" id="CAFBMM010000002">
    <property type="protein sequence ID" value="CAB4895450.1"/>
    <property type="molecule type" value="Genomic_DNA"/>
</dbReference>